<keyword evidence="3" id="KW-1185">Reference proteome</keyword>
<reference evidence="2" key="1">
    <citation type="submission" date="2020-05" db="EMBL/GenBank/DDBJ databases">
        <title>WGS assembly of Panicum virgatum.</title>
        <authorList>
            <person name="Lovell J.T."/>
            <person name="Jenkins J."/>
            <person name="Shu S."/>
            <person name="Juenger T.E."/>
            <person name="Schmutz J."/>
        </authorList>
    </citation>
    <scope>NUCLEOTIDE SEQUENCE</scope>
    <source>
        <strain evidence="2">AP13</strain>
    </source>
</reference>
<feature type="region of interest" description="Disordered" evidence="1">
    <location>
        <begin position="1"/>
        <end position="158"/>
    </location>
</feature>
<protein>
    <submittedName>
        <fullName evidence="2">Uncharacterized protein</fullName>
    </submittedName>
</protein>
<feature type="compositionally biased region" description="Basic residues" evidence="1">
    <location>
        <begin position="94"/>
        <end position="125"/>
    </location>
</feature>
<feature type="compositionally biased region" description="Basic and acidic residues" evidence="1">
    <location>
        <begin position="1"/>
        <end position="10"/>
    </location>
</feature>
<dbReference type="Proteomes" id="UP000823388">
    <property type="component" value="Chromosome 7N"/>
</dbReference>
<organism evidence="2 3">
    <name type="scientific">Panicum virgatum</name>
    <name type="common">Blackwell switchgrass</name>
    <dbReference type="NCBI Taxonomy" id="38727"/>
    <lineage>
        <taxon>Eukaryota</taxon>
        <taxon>Viridiplantae</taxon>
        <taxon>Streptophyta</taxon>
        <taxon>Embryophyta</taxon>
        <taxon>Tracheophyta</taxon>
        <taxon>Spermatophyta</taxon>
        <taxon>Magnoliopsida</taxon>
        <taxon>Liliopsida</taxon>
        <taxon>Poales</taxon>
        <taxon>Poaceae</taxon>
        <taxon>PACMAD clade</taxon>
        <taxon>Panicoideae</taxon>
        <taxon>Panicodae</taxon>
        <taxon>Paniceae</taxon>
        <taxon>Panicinae</taxon>
        <taxon>Panicum</taxon>
        <taxon>Panicum sect. Hiantes</taxon>
    </lineage>
</organism>
<name>A0A8T0PVB5_PANVG</name>
<dbReference type="EMBL" id="CM029050">
    <property type="protein sequence ID" value="KAG2565015.1"/>
    <property type="molecule type" value="Genomic_DNA"/>
</dbReference>
<evidence type="ECO:0000313" key="3">
    <source>
        <dbReference type="Proteomes" id="UP000823388"/>
    </source>
</evidence>
<feature type="compositionally biased region" description="Basic residues" evidence="1">
    <location>
        <begin position="36"/>
        <end position="49"/>
    </location>
</feature>
<accession>A0A8T0PVB5</accession>
<sequence>MHITDSQEKKPSRHRRAPAPAVERAAAEGSASVRLPRARRGAHRRRPSHLRAVAGECLRQAPMRLQGRPLLRRALARPYPTAPSQGSVSAGLPRVRRGAYRRRPPAAAPPRRRRGVAPPCRRRGGHSSTGLLGPRRGARRRRPPPGSHATSEPPCPSRAALNLDLLCAPA</sequence>
<dbReference type="AlphaFoldDB" id="A0A8T0PVB5"/>
<gene>
    <name evidence="2" type="ORF">PVAP13_7NG006991</name>
</gene>
<evidence type="ECO:0000313" key="2">
    <source>
        <dbReference type="EMBL" id="KAG2565015.1"/>
    </source>
</evidence>
<evidence type="ECO:0000256" key="1">
    <source>
        <dbReference type="SAM" id="MobiDB-lite"/>
    </source>
</evidence>
<proteinExistence type="predicted"/>
<comment type="caution">
    <text evidence="2">The sequence shown here is derived from an EMBL/GenBank/DDBJ whole genome shotgun (WGS) entry which is preliminary data.</text>
</comment>
<feature type="compositionally biased region" description="Low complexity" evidence="1">
    <location>
        <begin position="18"/>
        <end position="35"/>
    </location>
</feature>